<dbReference type="InterPro" id="IPR021994">
    <property type="entry name" value="DUF3592"/>
</dbReference>
<keyword evidence="1" id="KW-0812">Transmembrane</keyword>
<reference evidence="3" key="1">
    <citation type="submission" date="2023-07" db="EMBL/GenBank/DDBJ databases">
        <title>Brevundimonas soil sp. nov., isolated from the soil of chemical plant.</title>
        <authorList>
            <person name="Wu N."/>
        </authorList>
    </citation>
    <scope>NUCLEOTIDE SEQUENCE</scope>
    <source>
        <strain evidence="3">XZ-24</strain>
    </source>
</reference>
<accession>A0ABT8SJH2</accession>
<feature type="transmembrane region" description="Helical" evidence="1">
    <location>
        <begin position="133"/>
        <end position="151"/>
    </location>
</feature>
<keyword evidence="1" id="KW-1133">Transmembrane helix</keyword>
<evidence type="ECO:0000256" key="1">
    <source>
        <dbReference type="SAM" id="Phobius"/>
    </source>
</evidence>
<evidence type="ECO:0000313" key="4">
    <source>
        <dbReference type="Proteomes" id="UP001169063"/>
    </source>
</evidence>
<keyword evidence="1" id="KW-0472">Membrane</keyword>
<gene>
    <name evidence="3" type="ORF">Q0812_03680</name>
</gene>
<dbReference type="Proteomes" id="UP001169063">
    <property type="component" value="Unassembled WGS sequence"/>
</dbReference>
<evidence type="ECO:0000259" key="2">
    <source>
        <dbReference type="Pfam" id="PF12158"/>
    </source>
</evidence>
<proteinExistence type="predicted"/>
<sequence>MAGFVILITLALVALVWVLHFRAVKRAGLASTWPRTVGRVTRSEVIEEEDTDSYGDRSSAYISKLAYEYEVGGRTYTGERVGLGATPRWSLRKKAEAVISRFPVGAQPQVIYNPDDPAEACLDAKKPGVGMPIFWTVVLLFLGFVFLGVWAE</sequence>
<feature type="domain" description="DUF3592" evidence="2">
    <location>
        <begin position="36"/>
        <end position="124"/>
    </location>
</feature>
<protein>
    <submittedName>
        <fullName evidence="3">DUF3592 domain-containing protein</fullName>
    </submittedName>
</protein>
<organism evidence="3 4">
    <name type="scientific">Peiella sedimenti</name>
    <dbReference type="NCBI Taxonomy" id="3061083"/>
    <lineage>
        <taxon>Bacteria</taxon>
        <taxon>Pseudomonadati</taxon>
        <taxon>Pseudomonadota</taxon>
        <taxon>Alphaproteobacteria</taxon>
        <taxon>Caulobacterales</taxon>
        <taxon>Caulobacteraceae</taxon>
        <taxon>Peiella</taxon>
    </lineage>
</organism>
<keyword evidence="4" id="KW-1185">Reference proteome</keyword>
<dbReference type="Pfam" id="PF12158">
    <property type="entry name" value="DUF3592"/>
    <property type="match status" value="1"/>
</dbReference>
<dbReference type="EMBL" id="JAUKTR010000001">
    <property type="protein sequence ID" value="MDO1558526.1"/>
    <property type="molecule type" value="Genomic_DNA"/>
</dbReference>
<evidence type="ECO:0000313" key="3">
    <source>
        <dbReference type="EMBL" id="MDO1558526.1"/>
    </source>
</evidence>
<dbReference type="RefSeq" id="WP_302108935.1">
    <property type="nucleotide sequence ID" value="NZ_JAUKTR010000001.1"/>
</dbReference>
<name>A0ABT8SJH2_9CAUL</name>
<comment type="caution">
    <text evidence="3">The sequence shown here is derived from an EMBL/GenBank/DDBJ whole genome shotgun (WGS) entry which is preliminary data.</text>
</comment>